<evidence type="ECO:0000259" key="8">
    <source>
        <dbReference type="Pfam" id="PF00155"/>
    </source>
</evidence>
<evidence type="ECO:0000256" key="5">
    <source>
        <dbReference type="ARBA" id="ARBA00022898"/>
    </source>
</evidence>
<organism evidence="9 10">
    <name type="scientific">Pelagomonas calceolata</name>
    <dbReference type="NCBI Taxonomy" id="35677"/>
    <lineage>
        <taxon>Eukaryota</taxon>
        <taxon>Sar</taxon>
        <taxon>Stramenopiles</taxon>
        <taxon>Ochrophyta</taxon>
        <taxon>Pelagophyceae</taxon>
        <taxon>Pelagomonadales</taxon>
        <taxon>Pelagomonadaceae</taxon>
        <taxon>Pelagomonas</taxon>
    </lineage>
</organism>
<dbReference type="InterPro" id="IPR004839">
    <property type="entry name" value="Aminotransferase_I/II_large"/>
</dbReference>
<keyword evidence="3" id="KW-0032">Aminotransferase</keyword>
<evidence type="ECO:0000256" key="3">
    <source>
        <dbReference type="ARBA" id="ARBA00022576"/>
    </source>
</evidence>
<dbReference type="InterPro" id="IPR015424">
    <property type="entry name" value="PyrdxlP-dep_Trfase"/>
</dbReference>
<evidence type="ECO:0000256" key="6">
    <source>
        <dbReference type="SAM" id="MobiDB-lite"/>
    </source>
</evidence>
<feature type="signal peptide" evidence="7">
    <location>
        <begin position="1"/>
        <end position="15"/>
    </location>
</feature>
<dbReference type="GO" id="GO:0016212">
    <property type="term" value="F:kynurenine-oxoglutarate transaminase activity"/>
    <property type="evidence" value="ECO:0007669"/>
    <property type="project" value="TreeGrafter"/>
</dbReference>
<evidence type="ECO:0000256" key="1">
    <source>
        <dbReference type="ARBA" id="ARBA00001933"/>
    </source>
</evidence>
<dbReference type="OrthoDB" id="2414662at2759"/>
<evidence type="ECO:0000256" key="2">
    <source>
        <dbReference type="ARBA" id="ARBA00007441"/>
    </source>
</evidence>
<keyword evidence="7" id="KW-0732">Signal</keyword>
<evidence type="ECO:0000313" key="10">
    <source>
        <dbReference type="Proteomes" id="UP000789595"/>
    </source>
</evidence>
<comment type="similarity">
    <text evidence="2">Belongs to the class-I pyridoxal-phosphate-dependent aminotransferase family.</text>
</comment>
<reference evidence="9" key="1">
    <citation type="submission" date="2021-11" db="EMBL/GenBank/DDBJ databases">
        <authorList>
            <consortium name="Genoscope - CEA"/>
            <person name="William W."/>
        </authorList>
    </citation>
    <scope>NUCLEOTIDE SEQUENCE</scope>
</reference>
<gene>
    <name evidence="9" type="ORF">PECAL_2P08870</name>
</gene>
<proteinExistence type="inferred from homology"/>
<keyword evidence="5" id="KW-0663">Pyridoxal phosphate</keyword>
<dbReference type="FunFam" id="3.40.640.10:FF:000024">
    <property type="entry name" value="Kynurenine--oxoglutarate transaminase 3"/>
    <property type="match status" value="1"/>
</dbReference>
<dbReference type="SUPFAM" id="SSF53383">
    <property type="entry name" value="PLP-dependent transferases"/>
    <property type="match status" value="1"/>
</dbReference>
<dbReference type="PANTHER" id="PTHR43807">
    <property type="entry name" value="FI04487P"/>
    <property type="match status" value="1"/>
</dbReference>
<evidence type="ECO:0000256" key="7">
    <source>
        <dbReference type="SAM" id="SignalP"/>
    </source>
</evidence>
<evidence type="ECO:0000313" key="9">
    <source>
        <dbReference type="EMBL" id="CAH0367848.1"/>
    </source>
</evidence>
<protein>
    <recommendedName>
        <fullName evidence="8">Aminotransferase class I/classII large domain-containing protein</fullName>
    </recommendedName>
</protein>
<comment type="caution">
    <text evidence="9">The sequence shown here is derived from an EMBL/GenBank/DDBJ whole genome shotgun (WGS) entry which is preliminary data.</text>
</comment>
<dbReference type="GO" id="GO:0005737">
    <property type="term" value="C:cytoplasm"/>
    <property type="evidence" value="ECO:0007669"/>
    <property type="project" value="TreeGrafter"/>
</dbReference>
<keyword evidence="10" id="KW-1185">Reference proteome</keyword>
<sequence length="472" mass="51532">MRCCTTLWLAQATIALAPNTPTPKRTPRQAATLDPPLTRIAPPSAALRRLPGGGTSPTVWSEFADLAREVDHKFEGGVANLGQGFPNWAPPQFVKDGLRRAASEESAGGHQYARSAGHPPLTTVLARRYGVHFSRDVDPFDEVAVTVGATQALLVALIATLDKGSEVILPEPFFDLYVGQVALAGGVTKPAPMTVDGDGEWRLSEDTLRKAITPKSRVLIVNSPHNPTGKVFSREELETIARVVREENRNRLPGDELLVIADEVYKYVCHGDEQHIHFASLQDMNDITLTVSSAGKTFSATGWQIGWIVGPRHLIQPCQALLPYLQFCAPTPMQQALADCLDEADREYEGEPSYYAWLAKSYARKRRVLADALRAACVEPLPSQGGYFVVGDVSNLLELMPDEYRDGSVAADWAFCRWLAAEHGVVAIPSSPFFTDEPSRPLVRFAFCKSDEILGVAAARLKALSDSCRVAE</sequence>
<dbReference type="Pfam" id="PF00155">
    <property type="entry name" value="Aminotran_1_2"/>
    <property type="match status" value="1"/>
</dbReference>
<feature type="chain" id="PRO_5035162050" description="Aminotransferase class I/classII large domain-containing protein" evidence="7">
    <location>
        <begin position="16"/>
        <end position="472"/>
    </location>
</feature>
<keyword evidence="4" id="KW-0808">Transferase</keyword>
<dbReference type="Proteomes" id="UP000789595">
    <property type="component" value="Unassembled WGS sequence"/>
</dbReference>
<comment type="cofactor">
    <cofactor evidence="1">
        <name>pyridoxal 5'-phosphate</name>
        <dbReference type="ChEBI" id="CHEBI:597326"/>
    </cofactor>
</comment>
<dbReference type="InterPro" id="IPR015422">
    <property type="entry name" value="PyrdxlP-dep_Trfase_small"/>
</dbReference>
<dbReference type="Gene3D" id="3.90.1150.10">
    <property type="entry name" value="Aspartate Aminotransferase, domain 1"/>
    <property type="match status" value="1"/>
</dbReference>
<dbReference type="GO" id="GO:0030170">
    <property type="term" value="F:pyridoxal phosphate binding"/>
    <property type="evidence" value="ECO:0007669"/>
    <property type="project" value="InterPro"/>
</dbReference>
<feature type="domain" description="Aminotransferase class I/classII large" evidence="8">
    <location>
        <begin position="79"/>
        <end position="459"/>
    </location>
</feature>
<dbReference type="AlphaFoldDB" id="A0A8J2SDL3"/>
<dbReference type="InterPro" id="IPR051326">
    <property type="entry name" value="Kynurenine-oxoglutarate_AT"/>
</dbReference>
<dbReference type="PANTHER" id="PTHR43807:SF20">
    <property type="entry name" value="FI04487P"/>
    <property type="match status" value="1"/>
</dbReference>
<name>A0A8J2SDL3_9STRA</name>
<evidence type="ECO:0000256" key="4">
    <source>
        <dbReference type="ARBA" id="ARBA00022679"/>
    </source>
</evidence>
<dbReference type="Gene3D" id="3.40.640.10">
    <property type="entry name" value="Type I PLP-dependent aspartate aminotransferase-like (Major domain)"/>
    <property type="match status" value="1"/>
</dbReference>
<dbReference type="CDD" id="cd00609">
    <property type="entry name" value="AAT_like"/>
    <property type="match status" value="1"/>
</dbReference>
<accession>A0A8J2SDL3</accession>
<feature type="region of interest" description="Disordered" evidence="6">
    <location>
        <begin position="18"/>
        <end position="53"/>
    </location>
</feature>
<dbReference type="InterPro" id="IPR015421">
    <property type="entry name" value="PyrdxlP-dep_Trfase_major"/>
</dbReference>
<dbReference type="EMBL" id="CAKKNE010000002">
    <property type="protein sequence ID" value="CAH0367848.1"/>
    <property type="molecule type" value="Genomic_DNA"/>
</dbReference>